<dbReference type="InterPro" id="IPR036967">
    <property type="entry name" value="Ribosomal_uS11_sf"/>
</dbReference>
<keyword evidence="2 4" id="KW-0689">Ribosomal protein</keyword>
<keyword evidence="4" id="KW-0496">Mitochondrion</keyword>
<dbReference type="AlphaFoldDB" id="E9P1D5"/>
<reference evidence="4" key="1">
    <citation type="journal article" date="2012" name="Science">
        <title>Cyanophora paradoxa genome elucidates origin of photosynthesis in algae and plants.</title>
        <authorList>
            <person name="Price D.C."/>
            <person name="Chan C.X."/>
            <person name="Yoon H.S."/>
            <person name="Yang E.C."/>
            <person name="Qiu H."/>
            <person name="Weber A.P."/>
            <person name="Schwacke R."/>
            <person name="Gross J."/>
            <person name="Blouin N.A."/>
            <person name="Lane C."/>
            <person name="Reyes-Prieto A."/>
            <person name="Durnford D.G."/>
            <person name="Neilson J.A."/>
            <person name="Lang B.F."/>
            <person name="Burger G."/>
            <person name="Steiner J.M."/>
            <person name="Loffelhardt W."/>
            <person name="Meuser J.E."/>
            <person name="Posewitz M.C."/>
            <person name="Ball S."/>
            <person name="Arias M.C."/>
            <person name="Henrissat B."/>
            <person name="Coutinho P.M."/>
            <person name="Rensing S.A."/>
            <person name="Symeonidi A."/>
            <person name="Doddapaneni H."/>
            <person name="Green B.R."/>
            <person name="Rajah V.D."/>
            <person name="Boore J."/>
            <person name="Bhattacharya D."/>
        </authorList>
    </citation>
    <scope>NUCLEOTIDE SEQUENCE</scope>
    <source>
        <strain evidence="4">CCMP 329</strain>
    </source>
</reference>
<geneLocation type="mitochondrion" evidence="4"/>
<dbReference type="GO" id="GO:0006412">
    <property type="term" value="P:translation"/>
    <property type="evidence" value="ECO:0007669"/>
    <property type="project" value="InterPro"/>
</dbReference>
<dbReference type="Pfam" id="PF00411">
    <property type="entry name" value="Ribosomal_S11"/>
    <property type="match status" value="1"/>
</dbReference>
<proteinExistence type="inferred from homology"/>
<sequence length="151" mass="17717">MEVLKQLKKKPNKVIKTKITVEKKKSKSLKKTKKKIKNIGKLYIKITSNNILFTITDKRNKVLSIISSGMVGFKKSKRSSLYAVELTTDYVIKKIIQYNLYKFYLYFKGINRKKRRTCIALLRKAKLFFLKIKDNTPIAHGGCRQKKSRRL</sequence>
<comment type="similarity">
    <text evidence="1">Belongs to the universal ribosomal protein uS11 family.</text>
</comment>
<evidence type="ECO:0000256" key="2">
    <source>
        <dbReference type="ARBA" id="ARBA00022980"/>
    </source>
</evidence>
<evidence type="ECO:0000256" key="1">
    <source>
        <dbReference type="ARBA" id="ARBA00006194"/>
    </source>
</evidence>
<dbReference type="GO" id="GO:1990904">
    <property type="term" value="C:ribonucleoprotein complex"/>
    <property type="evidence" value="ECO:0007669"/>
    <property type="project" value="UniProtKB-KW"/>
</dbReference>
<accession>E9P1D5</accession>
<dbReference type="PANTHER" id="PTHR11759">
    <property type="entry name" value="40S RIBOSOMAL PROTEIN S14/30S RIBOSOMAL PROTEIN S11"/>
    <property type="match status" value="1"/>
</dbReference>
<dbReference type="PIRSF" id="PIRSF002131">
    <property type="entry name" value="Ribosomal_S11"/>
    <property type="match status" value="1"/>
</dbReference>
<dbReference type="InterPro" id="IPR001971">
    <property type="entry name" value="Ribosomal_uS11"/>
</dbReference>
<dbReference type="GO" id="GO:0003735">
    <property type="term" value="F:structural constituent of ribosome"/>
    <property type="evidence" value="ECO:0007669"/>
    <property type="project" value="InterPro"/>
</dbReference>
<name>E9P1D5_CYAPA</name>
<dbReference type="GeneID" id="12486776"/>
<dbReference type="SUPFAM" id="SSF53137">
    <property type="entry name" value="Translational machinery components"/>
    <property type="match status" value="1"/>
</dbReference>
<gene>
    <name evidence="4" type="primary">rps11</name>
</gene>
<dbReference type="Gene3D" id="3.30.420.80">
    <property type="entry name" value="Ribosomal protein S11"/>
    <property type="match status" value="1"/>
</dbReference>
<evidence type="ECO:0000256" key="3">
    <source>
        <dbReference type="ARBA" id="ARBA00023274"/>
    </source>
</evidence>
<dbReference type="GO" id="GO:0005840">
    <property type="term" value="C:ribosome"/>
    <property type="evidence" value="ECO:0007669"/>
    <property type="project" value="UniProtKB-KW"/>
</dbReference>
<dbReference type="RefSeq" id="YP_006280833.1">
    <property type="nucleotide sequence ID" value="NC_017836.1"/>
</dbReference>
<organism evidence="4">
    <name type="scientific">Cyanophora paradoxa</name>
    <dbReference type="NCBI Taxonomy" id="2762"/>
    <lineage>
        <taxon>Eukaryota</taxon>
        <taxon>Glaucocystophyceae</taxon>
        <taxon>Cyanophorales</taxon>
        <taxon>Cyanophoraceae</taxon>
        <taxon>Cyanophora</taxon>
    </lineage>
</organism>
<dbReference type="EMBL" id="HQ849544">
    <property type="protein sequence ID" value="ADW79187.1"/>
    <property type="molecule type" value="Genomic_DNA"/>
</dbReference>
<evidence type="ECO:0000313" key="4">
    <source>
        <dbReference type="EMBL" id="ADW79187.1"/>
    </source>
</evidence>
<dbReference type="HAMAP" id="MF_01310">
    <property type="entry name" value="Ribosomal_uS11"/>
    <property type="match status" value="1"/>
</dbReference>
<protein>
    <submittedName>
        <fullName evidence="4">Ribosomal protein S11</fullName>
    </submittedName>
</protein>
<keyword evidence="3" id="KW-0687">Ribonucleoprotein</keyword>